<organism evidence="7 8">
    <name type="scientific">Sporisorium scitamineum</name>
    <dbReference type="NCBI Taxonomy" id="49012"/>
    <lineage>
        <taxon>Eukaryota</taxon>
        <taxon>Fungi</taxon>
        <taxon>Dikarya</taxon>
        <taxon>Basidiomycota</taxon>
        <taxon>Ustilaginomycotina</taxon>
        <taxon>Ustilaginomycetes</taxon>
        <taxon>Ustilaginales</taxon>
        <taxon>Ustilaginaceae</taxon>
        <taxon>Sporisorium</taxon>
    </lineage>
</organism>
<protein>
    <recommendedName>
        <fullName evidence="6">Clathrin/coatomer adaptor adaptin-like N-terminal domain-containing protein</fullName>
    </recommendedName>
</protein>
<feature type="domain" description="Clathrin/coatomer adaptor adaptin-like N-terminal" evidence="6">
    <location>
        <begin position="17"/>
        <end position="82"/>
    </location>
</feature>
<dbReference type="STRING" id="49012.A0A0F7S6D3"/>
<dbReference type="GO" id="GO:0030117">
    <property type="term" value="C:membrane coat"/>
    <property type="evidence" value="ECO:0007669"/>
    <property type="project" value="InterPro"/>
</dbReference>
<dbReference type="AlphaFoldDB" id="A0A0F7S6D3"/>
<reference evidence="8" key="1">
    <citation type="submission" date="2014-06" db="EMBL/GenBank/DDBJ databases">
        <authorList>
            <person name="Berkman P.J."/>
        </authorList>
    </citation>
    <scope>NUCLEOTIDE SEQUENCE [LARGE SCALE GENOMIC DNA]</scope>
</reference>
<evidence type="ECO:0000313" key="8">
    <source>
        <dbReference type="Proteomes" id="UP000242770"/>
    </source>
</evidence>
<dbReference type="InterPro" id="IPR026739">
    <property type="entry name" value="AP_beta"/>
</dbReference>
<evidence type="ECO:0000256" key="4">
    <source>
        <dbReference type="ARBA" id="ARBA00022927"/>
    </source>
</evidence>
<feature type="non-terminal residue" evidence="7">
    <location>
        <position position="82"/>
    </location>
</feature>
<dbReference type="Proteomes" id="UP000242770">
    <property type="component" value="Unassembled WGS sequence"/>
</dbReference>
<dbReference type="GO" id="GO:0006886">
    <property type="term" value="P:intracellular protein transport"/>
    <property type="evidence" value="ECO:0007669"/>
    <property type="project" value="InterPro"/>
</dbReference>
<comment type="similarity">
    <text evidence="2">Belongs to the adaptor complexes large subunit family.</text>
</comment>
<accession>A0A0F7S6D3</accession>
<keyword evidence="3" id="KW-0813">Transport</keyword>
<comment type="subcellular location">
    <subcellularLocation>
        <location evidence="1">Endomembrane system</location>
    </subcellularLocation>
</comment>
<evidence type="ECO:0000256" key="1">
    <source>
        <dbReference type="ARBA" id="ARBA00004308"/>
    </source>
</evidence>
<evidence type="ECO:0000256" key="2">
    <source>
        <dbReference type="ARBA" id="ARBA00006613"/>
    </source>
</evidence>
<sequence length="82" mass="9433">MADSGKDAKFFQRSKVDELRTELNADKKDRGWVRKKAVLKKIIANATMGNDMSALFTDVVQCMNIQVLEIKKMVYLYLINYA</sequence>
<dbReference type="GO" id="GO:0012505">
    <property type="term" value="C:endomembrane system"/>
    <property type="evidence" value="ECO:0007669"/>
    <property type="project" value="UniProtKB-SubCell"/>
</dbReference>
<name>A0A0F7S6D3_9BASI</name>
<evidence type="ECO:0000259" key="6">
    <source>
        <dbReference type="Pfam" id="PF01602"/>
    </source>
</evidence>
<gene>
    <name evidence="7" type="primary">SSCI04750.1</name>
</gene>
<dbReference type="InterPro" id="IPR002553">
    <property type="entry name" value="Clathrin/coatomer_adapt-like_N"/>
</dbReference>
<keyword evidence="8" id="KW-1185">Reference proteome</keyword>
<keyword evidence="5" id="KW-0472">Membrane</keyword>
<dbReference type="InterPro" id="IPR011989">
    <property type="entry name" value="ARM-like"/>
</dbReference>
<dbReference type="Gene3D" id="1.25.10.10">
    <property type="entry name" value="Leucine-rich Repeat Variant"/>
    <property type="match status" value="1"/>
</dbReference>
<evidence type="ECO:0000313" key="7">
    <source>
        <dbReference type="EMBL" id="CDW94766.1"/>
    </source>
</evidence>
<dbReference type="SUPFAM" id="SSF48371">
    <property type="entry name" value="ARM repeat"/>
    <property type="match status" value="1"/>
</dbReference>
<dbReference type="InterPro" id="IPR016024">
    <property type="entry name" value="ARM-type_fold"/>
</dbReference>
<keyword evidence="4" id="KW-0653">Protein transport</keyword>
<dbReference type="Pfam" id="PF01602">
    <property type="entry name" value="Adaptin_N"/>
    <property type="match status" value="1"/>
</dbReference>
<dbReference type="EMBL" id="CCFA01000256">
    <property type="protein sequence ID" value="CDW94766.1"/>
    <property type="molecule type" value="Genomic_DNA"/>
</dbReference>
<dbReference type="GO" id="GO:0016192">
    <property type="term" value="P:vesicle-mediated transport"/>
    <property type="evidence" value="ECO:0007669"/>
    <property type="project" value="InterPro"/>
</dbReference>
<evidence type="ECO:0000256" key="3">
    <source>
        <dbReference type="ARBA" id="ARBA00022448"/>
    </source>
</evidence>
<dbReference type="PANTHER" id="PTHR11134">
    <property type="entry name" value="ADAPTOR COMPLEX SUBUNIT BETA FAMILY MEMBER"/>
    <property type="match status" value="1"/>
</dbReference>
<proteinExistence type="inferred from homology"/>
<evidence type="ECO:0000256" key="5">
    <source>
        <dbReference type="ARBA" id="ARBA00023136"/>
    </source>
</evidence>